<proteinExistence type="predicted"/>
<feature type="non-terminal residue" evidence="1">
    <location>
        <position position="165"/>
    </location>
</feature>
<dbReference type="EMBL" id="KN838612">
    <property type="protein sequence ID" value="KIK01119.1"/>
    <property type="molecule type" value="Genomic_DNA"/>
</dbReference>
<name>A0A0C9XHV0_9AGAR</name>
<protein>
    <submittedName>
        <fullName evidence="1">Uncharacterized protein</fullName>
    </submittedName>
</protein>
<dbReference type="OrthoDB" id="3121590at2759"/>
<keyword evidence="2" id="KW-1185">Reference proteome</keyword>
<organism evidence="1 2">
    <name type="scientific">Laccaria amethystina LaAM-08-1</name>
    <dbReference type="NCBI Taxonomy" id="1095629"/>
    <lineage>
        <taxon>Eukaryota</taxon>
        <taxon>Fungi</taxon>
        <taxon>Dikarya</taxon>
        <taxon>Basidiomycota</taxon>
        <taxon>Agaricomycotina</taxon>
        <taxon>Agaricomycetes</taxon>
        <taxon>Agaricomycetidae</taxon>
        <taxon>Agaricales</taxon>
        <taxon>Agaricineae</taxon>
        <taxon>Hydnangiaceae</taxon>
        <taxon>Laccaria</taxon>
    </lineage>
</organism>
<sequence length="165" mass="18113">MPPPTSTERLSSMLPNQDKNFADKMEGYRDGFANGNKSYENSLHRTQESSAANESNHILKISLRIPATIITTAVIALSLPLVFAQAPVNDVVSWPPGLLLLATVLYATLGTSPNQLWEIEPVTGVFLFTGLPKLSIRGMQRVNWVTSACHFVPGIRSAFGRANFW</sequence>
<dbReference type="HOGENOM" id="CLU_1614777_0_0_1"/>
<reference evidence="1 2" key="1">
    <citation type="submission" date="2014-04" db="EMBL/GenBank/DDBJ databases">
        <authorList>
            <consortium name="DOE Joint Genome Institute"/>
            <person name="Kuo A."/>
            <person name="Kohler A."/>
            <person name="Nagy L.G."/>
            <person name="Floudas D."/>
            <person name="Copeland A."/>
            <person name="Barry K.W."/>
            <person name="Cichocki N."/>
            <person name="Veneault-Fourrey C."/>
            <person name="LaButti K."/>
            <person name="Lindquist E.A."/>
            <person name="Lipzen A."/>
            <person name="Lundell T."/>
            <person name="Morin E."/>
            <person name="Murat C."/>
            <person name="Sun H."/>
            <person name="Tunlid A."/>
            <person name="Henrissat B."/>
            <person name="Grigoriev I.V."/>
            <person name="Hibbett D.S."/>
            <person name="Martin F."/>
            <person name="Nordberg H.P."/>
            <person name="Cantor M.N."/>
            <person name="Hua S.X."/>
        </authorList>
    </citation>
    <scope>NUCLEOTIDE SEQUENCE [LARGE SCALE GENOMIC DNA]</scope>
    <source>
        <strain evidence="1 2">LaAM-08-1</strain>
    </source>
</reference>
<evidence type="ECO:0000313" key="2">
    <source>
        <dbReference type="Proteomes" id="UP000054477"/>
    </source>
</evidence>
<accession>A0A0C9XHV0</accession>
<dbReference type="Proteomes" id="UP000054477">
    <property type="component" value="Unassembled WGS sequence"/>
</dbReference>
<reference evidence="2" key="2">
    <citation type="submission" date="2015-01" db="EMBL/GenBank/DDBJ databases">
        <title>Evolutionary Origins and Diversification of the Mycorrhizal Mutualists.</title>
        <authorList>
            <consortium name="DOE Joint Genome Institute"/>
            <consortium name="Mycorrhizal Genomics Consortium"/>
            <person name="Kohler A."/>
            <person name="Kuo A."/>
            <person name="Nagy L.G."/>
            <person name="Floudas D."/>
            <person name="Copeland A."/>
            <person name="Barry K.W."/>
            <person name="Cichocki N."/>
            <person name="Veneault-Fourrey C."/>
            <person name="LaButti K."/>
            <person name="Lindquist E.A."/>
            <person name="Lipzen A."/>
            <person name="Lundell T."/>
            <person name="Morin E."/>
            <person name="Murat C."/>
            <person name="Riley R."/>
            <person name="Ohm R."/>
            <person name="Sun H."/>
            <person name="Tunlid A."/>
            <person name="Henrissat B."/>
            <person name="Grigoriev I.V."/>
            <person name="Hibbett D.S."/>
            <person name="Martin F."/>
        </authorList>
    </citation>
    <scope>NUCLEOTIDE SEQUENCE [LARGE SCALE GENOMIC DNA]</scope>
    <source>
        <strain evidence="2">LaAM-08-1</strain>
    </source>
</reference>
<dbReference type="AlphaFoldDB" id="A0A0C9XHV0"/>
<evidence type="ECO:0000313" key="1">
    <source>
        <dbReference type="EMBL" id="KIK01119.1"/>
    </source>
</evidence>
<gene>
    <name evidence="1" type="ORF">K443DRAFT_7167</name>
</gene>